<evidence type="ECO:0000313" key="3">
    <source>
        <dbReference type="Proteomes" id="UP000294927"/>
    </source>
</evidence>
<dbReference type="PROSITE" id="PS51257">
    <property type="entry name" value="PROKAR_LIPOPROTEIN"/>
    <property type="match status" value="1"/>
</dbReference>
<feature type="signal peptide" evidence="1">
    <location>
        <begin position="1"/>
        <end position="19"/>
    </location>
</feature>
<dbReference type="Proteomes" id="UP000294927">
    <property type="component" value="Unassembled WGS sequence"/>
</dbReference>
<accession>A0A4V3FSF0</accession>
<evidence type="ECO:0000313" key="2">
    <source>
        <dbReference type="EMBL" id="TDV47171.1"/>
    </source>
</evidence>
<gene>
    <name evidence="2" type="ORF">CLV71_110355</name>
</gene>
<feature type="chain" id="PRO_5038809221" description="Lipoprotein" evidence="1">
    <location>
        <begin position="20"/>
        <end position="298"/>
    </location>
</feature>
<keyword evidence="3" id="KW-1185">Reference proteome</keyword>
<proteinExistence type="predicted"/>
<protein>
    <recommendedName>
        <fullName evidence="4">Lipoprotein</fullName>
    </recommendedName>
</protein>
<keyword evidence="1" id="KW-0732">Signal</keyword>
<reference evidence="2 3" key="1">
    <citation type="submission" date="2019-03" db="EMBL/GenBank/DDBJ databases">
        <title>Genomic Encyclopedia of Archaeal and Bacterial Type Strains, Phase II (KMG-II): from individual species to whole genera.</title>
        <authorList>
            <person name="Goeker M."/>
        </authorList>
    </citation>
    <scope>NUCLEOTIDE SEQUENCE [LARGE SCALE GENOMIC DNA]</scope>
    <source>
        <strain evidence="2 3">DSM 45499</strain>
    </source>
</reference>
<dbReference type="AlphaFoldDB" id="A0A4V3FSF0"/>
<organism evidence="2 3">
    <name type="scientific">Actinophytocola oryzae</name>
    <dbReference type="NCBI Taxonomy" id="502181"/>
    <lineage>
        <taxon>Bacteria</taxon>
        <taxon>Bacillati</taxon>
        <taxon>Actinomycetota</taxon>
        <taxon>Actinomycetes</taxon>
        <taxon>Pseudonocardiales</taxon>
        <taxon>Pseudonocardiaceae</taxon>
    </lineage>
</organism>
<comment type="caution">
    <text evidence="2">The sequence shown here is derived from an EMBL/GenBank/DDBJ whole genome shotgun (WGS) entry which is preliminary data.</text>
</comment>
<sequence>MTVTRSARLAGAALCVAVAAGCAQPTAGRPVADSASAEQATSDAVRRGLDAFQSHFVNLGDEHARVYNYLNFGDVKITTEHESYKVGDPPAVLLKRRFAKDGSWSETLTPPSSETDYVKLDDDHKFLAPTPWVSVPSLWAGTGFDNCFLLTAWVACHLDKAIGQTKLDAPDEQPNEARATEDGFEVTTGALLGVMLDEGFISIPEEKRDGVTDPMKKTVVPVVLKFDKDMGFTGFEIRDTVSDGDAPQLELQLEYEVIGKATKDDVPDAPDAGETTAITDKAAVDQFWEKFNDRTPEN</sequence>
<dbReference type="RefSeq" id="WP_133905655.1">
    <property type="nucleotide sequence ID" value="NZ_SOCP01000010.1"/>
</dbReference>
<evidence type="ECO:0008006" key="4">
    <source>
        <dbReference type="Google" id="ProtNLM"/>
    </source>
</evidence>
<dbReference type="OrthoDB" id="3597808at2"/>
<dbReference type="EMBL" id="SOCP01000010">
    <property type="protein sequence ID" value="TDV47171.1"/>
    <property type="molecule type" value="Genomic_DNA"/>
</dbReference>
<name>A0A4V3FSF0_9PSEU</name>
<evidence type="ECO:0000256" key="1">
    <source>
        <dbReference type="SAM" id="SignalP"/>
    </source>
</evidence>